<name>A0ABP8WSP3_9ACTN</name>
<dbReference type="EMBL" id="BAABIM010000004">
    <property type="protein sequence ID" value="GAA4693928.1"/>
    <property type="molecule type" value="Genomic_DNA"/>
</dbReference>
<protein>
    <recommendedName>
        <fullName evidence="1">Protein kinase domain-containing protein</fullName>
    </recommendedName>
</protein>
<accession>A0ABP8WSP3</accession>
<dbReference type="PROSITE" id="PS50011">
    <property type="entry name" value="PROTEIN_KINASE_DOM"/>
    <property type="match status" value="1"/>
</dbReference>
<dbReference type="PANTHER" id="PTHR44329">
    <property type="entry name" value="SERINE/THREONINE-PROTEIN KINASE TNNI3K-RELATED"/>
    <property type="match status" value="1"/>
</dbReference>
<gene>
    <name evidence="2" type="ORF">GCM10023226_34930</name>
</gene>
<evidence type="ECO:0000313" key="3">
    <source>
        <dbReference type="Proteomes" id="UP001500621"/>
    </source>
</evidence>
<dbReference type="SMART" id="SM00220">
    <property type="entry name" value="S_TKc"/>
    <property type="match status" value="1"/>
</dbReference>
<reference evidence="3" key="1">
    <citation type="journal article" date="2019" name="Int. J. Syst. Evol. Microbiol.">
        <title>The Global Catalogue of Microorganisms (GCM) 10K type strain sequencing project: providing services to taxonomists for standard genome sequencing and annotation.</title>
        <authorList>
            <consortium name="The Broad Institute Genomics Platform"/>
            <consortium name="The Broad Institute Genome Sequencing Center for Infectious Disease"/>
            <person name="Wu L."/>
            <person name="Ma J."/>
        </authorList>
    </citation>
    <scope>NUCLEOTIDE SEQUENCE [LARGE SCALE GENOMIC DNA]</scope>
    <source>
        <strain evidence="3">JCM 18127</strain>
    </source>
</reference>
<dbReference type="RefSeq" id="WP_345268268.1">
    <property type="nucleotide sequence ID" value="NZ_BAABIM010000004.1"/>
</dbReference>
<dbReference type="InterPro" id="IPR000719">
    <property type="entry name" value="Prot_kinase_dom"/>
</dbReference>
<dbReference type="Gene3D" id="1.10.510.10">
    <property type="entry name" value="Transferase(Phosphotransferase) domain 1"/>
    <property type="match status" value="1"/>
</dbReference>
<evidence type="ECO:0000259" key="1">
    <source>
        <dbReference type="PROSITE" id="PS50011"/>
    </source>
</evidence>
<comment type="caution">
    <text evidence="2">The sequence shown here is derived from an EMBL/GenBank/DDBJ whole genome shotgun (WGS) entry which is preliminary data.</text>
</comment>
<feature type="domain" description="Protein kinase" evidence="1">
    <location>
        <begin position="26"/>
        <end position="270"/>
    </location>
</feature>
<dbReference type="Proteomes" id="UP001500621">
    <property type="component" value="Unassembled WGS sequence"/>
</dbReference>
<keyword evidence="3" id="KW-1185">Reference proteome</keyword>
<proteinExistence type="predicted"/>
<dbReference type="Gene3D" id="3.30.200.20">
    <property type="entry name" value="Phosphorylase Kinase, domain 1"/>
    <property type="match status" value="1"/>
</dbReference>
<dbReference type="SUPFAM" id="SSF56112">
    <property type="entry name" value="Protein kinase-like (PK-like)"/>
    <property type="match status" value="1"/>
</dbReference>
<dbReference type="PANTHER" id="PTHR44329:SF214">
    <property type="entry name" value="PROTEIN KINASE DOMAIN-CONTAINING PROTEIN"/>
    <property type="match status" value="1"/>
</dbReference>
<evidence type="ECO:0000313" key="2">
    <source>
        <dbReference type="EMBL" id="GAA4693928.1"/>
    </source>
</evidence>
<sequence length="274" mass="30039">MNAHAIDEDDTDEGVVPVGEDVLPGYDVVELLSRGQRVDTYDVHSRERGCRCIVKIVRPDRADVERVREAVLTEGRLLTDLTHPHLVRGYEVVEQPVPAAVLETLGGHTLDALVARRRLGPRDAAHLGLQLGSALSYLHRHGWLHLDVKPENVVVDGTRAVLIDLSVARQPGPARAGIGTEEYMAPEQLSGGVLTAATDTFGLGVTLLEAMTDRLPDPARALPYRVGRRPLRPWGEPLPPAFGDLLRRCLHPDPARRPGWPELRRVLTAVAETS</sequence>
<dbReference type="InterPro" id="IPR011009">
    <property type="entry name" value="Kinase-like_dom_sf"/>
</dbReference>
<dbReference type="CDD" id="cd14014">
    <property type="entry name" value="STKc_PknB_like"/>
    <property type="match status" value="1"/>
</dbReference>
<organism evidence="2 3">
    <name type="scientific">Nocardioides nanhaiensis</name>
    <dbReference type="NCBI Taxonomy" id="1476871"/>
    <lineage>
        <taxon>Bacteria</taxon>
        <taxon>Bacillati</taxon>
        <taxon>Actinomycetota</taxon>
        <taxon>Actinomycetes</taxon>
        <taxon>Propionibacteriales</taxon>
        <taxon>Nocardioidaceae</taxon>
        <taxon>Nocardioides</taxon>
    </lineage>
</organism>
<dbReference type="Pfam" id="PF00069">
    <property type="entry name" value="Pkinase"/>
    <property type="match status" value="1"/>
</dbReference>
<dbReference type="InterPro" id="IPR051681">
    <property type="entry name" value="Ser/Thr_Kinases-Pseudokinases"/>
</dbReference>